<accession>A0A6A6V143</accession>
<organism evidence="2 3">
    <name type="scientific">Sporormia fimetaria CBS 119925</name>
    <dbReference type="NCBI Taxonomy" id="1340428"/>
    <lineage>
        <taxon>Eukaryota</taxon>
        <taxon>Fungi</taxon>
        <taxon>Dikarya</taxon>
        <taxon>Ascomycota</taxon>
        <taxon>Pezizomycotina</taxon>
        <taxon>Dothideomycetes</taxon>
        <taxon>Pleosporomycetidae</taxon>
        <taxon>Pleosporales</taxon>
        <taxon>Sporormiaceae</taxon>
        <taxon>Sporormia</taxon>
    </lineage>
</organism>
<evidence type="ECO:0000313" key="2">
    <source>
        <dbReference type="EMBL" id="KAF2744248.1"/>
    </source>
</evidence>
<feature type="region of interest" description="Disordered" evidence="1">
    <location>
        <begin position="1"/>
        <end position="107"/>
    </location>
</feature>
<dbReference type="AlphaFoldDB" id="A0A6A6V143"/>
<dbReference type="Proteomes" id="UP000799440">
    <property type="component" value="Unassembled WGS sequence"/>
</dbReference>
<evidence type="ECO:0000313" key="3">
    <source>
        <dbReference type="Proteomes" id="UP000799440"/>
    </source>
</evidence>
<gene>
    <name evidence="2" type="ORF">M011DRAFT_528555</name>
</gene>
<dbReference type="EMBL" id="MU006590">
    <property type="protein sequence ID" value="KAF2744248.1"/>
    <property type="molecule type" value="Genomic_DNA"/>
</dbReference>
<protein>
    <submittedName>
        <fullName evidence="2">Uncharacterized protein</fullName>
    </submittedName>
</protein>
<keyword evidence="3" id="KW-1185">Reference proteome</keyword>
<proteinExistence type="predicted"/>
<evidence type="ECO:0000256" key="1">
    <source>
        <dbReference type="SAM" id="MobiDB-lite"/>
    </source>
</evidence>
<reference evidence="2" key="1">
    <citation type="journal article" date="2020" name="Stud. Mycol.">
        <title>101 Dothideomycetes genomes: a test case for predicting lifestyles and emergence of pathogens.</title>
        <authorList>
            <person name="Haridas S."/>
            <person name="Albert R."/>
            <person name="Binder M."/>
            <person name="Bloem J."/>
            <person name="Labutti K."/>
            <person name="Salamov A."/>
            <person name="Andreopoulos B."/>
            <person name="Baker S."/>
            <person name="Barry K."/>
            <person name="Bills G."/>
            <person name="Bluhm B."/>
            <person name="Cannon C."/>
            <person name="Castanera R."/>
            <person name="Culley D."/>
            <person name="Daum C."/>
            <person name="Ezra D."/>
            <person name="Gonzalez J."/>
            <person name="Henrissat B."/>
            <person name="Kuo A."/>
            <person name="Liang C."/>
            <person name="Lipzen A."/>
            <person name="Lutzoni F."/>
            <person name="Magnuson J."/>
            <person name="Mondo S."/>
            <person name="Nolan M."/>
            <person name="Ohm R."/>
            <person name="Pangilinan J."/>
            <person name="Park H.-J."/>
            <person name="Ramirez L."/>
            <person name="Alfaro M."/>
            <person name="Sun H."/>
            <person name="Tritt A."/>
            <person name="Yoshinaga Y."/>
            <person name="Zwiers L.-H."/>
            <person name="Turgeon B."/>
            <person name="Goodwin S."/>
            <person name="Spatafora J."/>
            <person name="Crous P."/>
            <person name="Grigoriev I."/>
        </authorList>
    </citation>
    <scope>NUCLEOTIDE SEQUENCE</scope>
    <source>
        <strain evidence="2">CBS 119925</strain>
    </source>
</reference>
<feature type="compositionally biased region" description="Low complexity" evidence="1">
    <location>
        <begin position="70"/>
        <end position="87"/>
    </location>
</feature>
<sequence>MPRNSRNPYDRAPQIRRPIGPNDRARLVFPFPGGAGSGFPFPPPWPDGSQRPNSGAGSGFPFPPPGAQRSQNPSGFSQNPSSSQSGSETSDPGDPSENQAGLPPSSLHSWDVFSLPCQRTLFRRMHDLRNEMASRPGGGSLAGRLHGRLQGSPLGIIAEQLGVPLWERLGRGAILAGSSPRARAMMRNPRLAMCLAKWGERRGLGRLNVREYMVSGRKPG</sequence>
<name>A0A6A6V143_9PLEO</name>